<dbReference type="InterPro" id="IPR038602">
    <property type="entry name" value="Mite_allergen_7_sf"/>
</dbReference>
<accession>A0A5N4AL61</accession>
<proteinExistence type="predicted"/>
<dbReference type="Proteomes" id="UP000327044">
    <property type="component" value="Unassembled WGS sequence"/>
</dbReference>
<sequence>MGMTPEGVVNGNISHLELAMEAGINLKNLRVNLFKFHIEKIAGISLVFEGPGFITSILNGVAGMLTPTIEELIPEKGDEIVKGILESKISELNKVICEKLNDC</sequence>
<gene>
    <name evidence="1" type="ORF">PPYR_08951</name>
</gene>
<reference evidence="1 2" key="1">
    <citation type="journal article" date="2018" name="Elife">
        <title>Firefly genomes illuminate parallel origins of bioluminescence in beetles.</title>
        <authorList>
            <person name="Fallon T.R."/>
            <person name="Lower S.E."/>
            <person name="Chang C.H."/>
            <person name="Bessho-Uehara M."/>
            <person name="Martin G.J."/>
            <person name="Bewick A.J."/>
            <person name="Behringer M."/>
            <person name="Debat H.J."/>
            <person name="Wong I."/>
            <person name="Day J.C."/>
            <person name="Suvorov A."/>
            <person name="Silva C.J."/>
            <person name="Stanger-Hall K.F."/>
            <person name="Hall D.W."/>
            <person name="Schmitz R.J."/>
            <person name="Nelson D.R."/>
            <person name="Lewis S.M."/>
            <person name="Shigenobu S."/>
            <person name="Bybee S.M."/>
            <person name="Larracuente A.M."/>
            <person name="Oba Y."/>
            <person name="Weng J.K."/>
        </authorList>
    </citation>
    <scope>NUCLEOTIDE SEQUENCE [LARGE SCALE GENOMIC DNA]</scope>
    <source>
        <strain evidence="1">1611_PpyrPB1</strain>
        <tissue evidence="1">Whole body</tissue>
    </source>
</reference>
<comment type="caution">
    <text evidence="1">The sequence shown here is derived from an EMBL/GenBank/DDBJ whole genome shotgun (WGS) entry which is preliminary data.</text>
</comment>
<evidence type="ECO:0000313" key="1">
    <source>
        <dbReference type="EMBL" id="KAB0797958.1"/>
    </source>
</evidence>
<dbReference type="EMBL" id="VVIM01000006">
    <property type="protein sequence ID" value="KAB0797958.1"/>
    <property type="molecule type" value="Genomic_DNA"/>
</dbReference>
<protein>
    <submittedName>
        <fullName evidence="1">Uncharacterized protein</fullName>
    </submittedName>
</protein>
<dbReference type="Gene3D" id="3.15.10.50">
    <property type="match status" value="1"/>
</dbReference>
<dbReference type="InParanoid" id="A0A5N4AL61"/>
<dbReference type="AlphaFoldDB" id="A0A5N4AL61"/>
<name>A0A5N4AL61_PHOPY</name>
<keyword evidence="2" id="KW-1185">Reference proteome</keyword>
<organism evidence="1 2">
    <name type="scientific">Photinus pyralis</name>
    <name type="common">Common eastern firefly</name>
    <name type="synonym">Lampyris pyralis</name>
    <dbReference type="NCBI Taxonomy" id="7054"/>
    <lineage>
        <taxon>Eukaryota</taxon>
        <taxon>Metazoa</taxon>
        <taxon>Ecdysozoa</taxon>
        <taxon>Arthropoda</taxon>
        <taxon>Hexapoda</taxon>
        <taxon>Insecta</taxon>
        <taxon>Pterygota</taxon>
        <taxon>Neoptera</taxon>
        <taxon>Endopterygota</taxon>
        <taxon>Coleoptera</taxon>
        <taxon>Polyphaga</taxon>
        <taxon>Elateriformia</taxon>
        <taxon>Elateroidea</taxon>
        <taxon>Lampyridae</taxon>
        <taxon>Lampyrinae</taxon>
        <taxon>Photinus</taxon>
    </lineage>
</organism>
<evidence type="ECO:0000313" key="2">
    <source>
        <dbReference type="Proteomes" id="UP000327044"/>
    </source>
</evidence>